<dbReference type="Proteomes" id="UP000199439">
    <property type="component" value="Unassembled WGS sequence"/>
</dbReference>
<gene>
    <name evidence="2" type="ORF">SAMN04487987_103181</name>
</gene>
<organism evidence="2 3">
    <name type="scientific">Algibacter pectinivorans</name>
    <dbReference type="NCBI Taxonomy" id="870482"/>
    <lineage>
        <taxon>Bacteria</taxon>
        <taxon>Pseudomonadati</taxon>
        <taxon>Bacteroidota</taxon>
        <taxon>Flavobacteriia</taxon>
        <taxon>Flavobacteriales</taxon>
        <taxon>Flavobacteriaceae</taxon>
        <taxon>Algibacter</taxon>
    </lineage>
</organism>
<dbReference type="AlphaFoldDB" id="A0A1I1P4K0"/>
<name>A0A1I1P4K0_9FLAO</name>
<feature type="signal peptide" evidence="1">
    <location>
        <begin position="1"/>
        <end position="28"/>
    </location>
</feature>
<accession>A0A1I1P4K0</accession>
<sequence length="320" mass="35592">MTSNTNSKMSKYIKSVLLALLLCNVVVAQQDPQFTQYTYNMSVVNPAYSTTDFGVVNLGANYRKQWTNTIGSPRTFSFFAHTPFNDKIEMGLTFTTDQIGQDVIEINEKNINADFAYVLNINTNSKLSLGLKAGFTLYDTAFTGTLINSNDPTFTNNVNEVYPTIGAGAYYFTDSYYLGLSAPNFLRTTQLDDAVVATKLGKEEVHFYMIGGYVYPVNENLKLKPSFMARAVKGAPVNLDVSVNALIHDRFEAGLSYRLDDAVSGIVGFRVTPSFKVAYSYDATVSEFSNYNNGSHEIVLLFDVSLFGLKEGYKKSPRFF</sequence>
<protein>
    <submittedName>
        <fullName evidence="2">Type IX secretion system membrane protein, PorP/SprF family</fullName>
    </submittedName>
</protein>
<dbReference type="EMBL" id="FOMI01000003">
    <property type="protein sequence ID" value="SFD04871.1"/>
    <property type="molecule type" value="Genomic_DNA"/>
</dbReference>
<dbReference type="STRING" id="870482.SAMN04487987_103181"/>
<keyword evidence="3" id="KW-1185">Reference proteome</keyword>
<dbReference type="NCBIfam" id="TIGR03519">
    <property type="entry name" value="T9SS_PorP_fam"/>
    <property type="match status" value="1"/>
</dbReference>
<keyword evidence="1" id="KW-0732">Signal</keyword>
<reference evidence="3" key="1">
    <citation type="submission" date="2016-10" db="EMBL/GenBank/DDBJ databases">
        <authorList>
            <person name="Varghese N."/>
            <person name="Submissions S."/>
        </authorList>
    </citation>
    <scope>NUCLEOTIDE SEQUENCE [LARGE SCALE GENOMIC DNA]</scope>
    <source>
        <strain evidence="3">DSM 25730</strain>
    </source>
</reference>
<feature type="chain" id="PRO_5011675587" evidence="1">
    <location>
        <begin position="29"/>
        <end position="320"/>
    </location>
</feature>
<evidence type="ECO:0000256" key="1">
    <source>
        <dbReference type="SAM" id="SignalP"/>
    </source>
</evidence>
<dbReference type="Pfam" id="PF11751">
    <property type="entry name" value="PorP_SprF"/>
    <property type="match status" value="1"/>
</dbReference>
<dbReference type="InterPro" id="IPR019861">
    <property type="entry name" value="PorP/SprF_Bacteroidetes"/>
</dbReference>
<evidence type="ECO:0000313" key="3">
    <source>
        <dbReference type="Proteomes" id="UP000199439"/>
    </source>
</evidence>
<evidence type="ECO:0000313" key="2">
    <source>
        <dbReference type="EMBL" id="SFD04871.1"/>
    </source>
</evidence>
<proteinExistence type="predicted"/>